<dbReference type="InterPro" id="IPR045339">
    <property type="entry name" value="DUF6534"/>
</dbReference>
<keyword evidence="1" id="KW-1133">Transmembrane helix</keyword>
<evidence type="ECO:0000313" key="3">
    <source>
        <dbReference type="EMBL" id="KZT63259.1"/>
    </source>
</evidence>
<feature type="domain" description="DUF6534" evidence="2">
    <location>
        <begin position="84"/>
        <end position="168"/>
    </location>
</feature>
<dbReference type="OrthoDB" id="3270417at2759"/>
<accession>A0A165KKL7</accession>
<feature type="transmembrane region" description="Helical" evidence="1">
    <location>
        <begin position="82"/>
        <end position="100"/>
    </location>
</feature>
<feature type="transmembrane region" description="Helical" evidence="1">
    <location>
        <begin position="120"/>
        <end position="141"/>
    </location>
</feature>
<feature type="transmembrane region" description="Helical" evidence="1">
    <location>
        <begin position="40"/>
        <end position="62"/>
    </location>
</feature>
<dbReference type="Proteomes" id="UP000076727">
    <property type="component" value="Unassembled WGS sequence"/>
</dbReference>
<dbReference type="AlphaFoldDB" id="A0A165KKL7"/>
<keyword evidence="4" id="KW-1185">Reference proteome</keyword>
<evidence type="ECO:0000259" key="2">
    <source>
        <dbReference type="Pfam" id="PF20152"/>
    </source>
</evidence>
<reference evidence="3 4" key="1">
    <citation type="journal article" date="2016" name="Mol. Biol. Evol.">
        <title>Comparative Genomics of Early-Diverging Mushroom-Forming Fungi Provides Insights into the Origins of Lignocellulose Decay Capabilities.</title>
        <authorList>
            <person name="Nagy L.G."/>
            <person name="Riley R."/>
            <person name="Tritt A."/>
            <person name="Adam C."/>
            <person name="Daum C."/>
            <person name="Floudas D."/>
            <person name="Sun H."/>
            <person name="Yadav J.S."/>
            <person name="Pangilinan J."/>
            <person name="Larsson K.H."/>
            <person name="Matsuura K."/>
            <person name="Barry K."/>
            <person name="Labutti K."/>
            <person name="Kuo R."/>
            <person name="Ohm R.A."/>
            <person name="Bhattacharya S.S."/>
            <person name="Shirouzu T."/>
            <person name="Yoshinaga Y."/>
            <person name="Martin F.M."/>
            <person name="Grigoriev I.V."/>
            <person name="Hibbett D.S."/>
        </authorList>
    </citation>
    <scope>NUCLEOTIDE SEQUENCE [LARGE SCALE GENOMIC DNA]</scope>
    <source>
        <strain evidence="3 4">L-15889</strain>
    </source>
</reference>
<keyword evidence="1" id="KW-0472">Membrane</keyword>
<keyword evidence="1" id="KW-0812">Transmembrane</keyword>
<evidence type="ECO:0000256" key="1">
    <source>
        <dbReference type="SAM" id="Phobius"/>
    </source>
</evidence>
<protein>
    <recommendedName>
        <fullName evidence="2">DUF6534 domain-containing protein</fullName>
    </recommendedName>
</protein>
<name>A0A165KKL7_9APHY</name>
<evidence type="ECO:0000313" key="4">
    <source>
        <dbReference type="Proteomes" id="UP000076727"/>
    </source>
</evidence>
<gene>
    <name evidence="3" type="ORF">DAEQUDRAFT_770768</name>
</gene>
<proteinExistence type="predicted"/>
<organism evidence="3 4">
    <name type="scientific">Daedalea quercina L-15889</name>
    <dbReference type="NCBI Taxonomy" id="1314783"/>
    <lineage>
        <taxon>Eukaryota</taxon>
        <taxon>Fungi</taxon>
        <taxon>Dikarya</taxon>
        <taxon>Basidiomycota</taxon>
        <taxon>Agaricomycotina</taxon>
        <taxon>Agaricomycetes</taxon>
        <taxon>Polyporales</taxon>
        <taxon>Fomitopsis</taxon>
    </lineage>
</organism>
<dbReference type="EMBL" id="KV429206">
    <property type="protein sequence ID" value="KZT63259.1"/>
    <property type="molecule type" value="Genomic_DNA"/>
</dbReference>
<sequence>MSLQVAFLWLLDTARTFCNLQFIWFYLVDNHANLDGLAEFTGSFVAEAFLATLIILIVQLSVDKNITSGLVRAEVPASVQTVTSFAADVFIAVALSVVLHDKRTAFAGTSSLITKLVMYVLNRGILTALIQLVEFTTYISLKSGPNKLVFIVFYFPGTKIYTNSVLAM</sequence>
<dbReference type="Pfam" id="PF20152">
    <property type="entry name" value="DUF6534"/>
    <property type="match status" value="1"/>
</dbReference>